<comment type="similarity">
    <text evidence="2">Belongs to the TonB-dependent receptor family. Hemoglobin/haptoglobin binding protein subfamily.</text>
</comment>
<keyword evidence="8 14" id="KW-0798">TonB box</keyword>
<evidence type="ECO:0000256" key="9">
    <source>
        <dbReference type="ARBA" id="ARBA00023136"/>
    </source>
</evidence>
<reference evidence="18 19" key="1">
    <citation type="journal article" date="2011" name="J. Bacteriol.">
        <title>Genome Sequences for Five Strains of the Emerging Pathogen Haemophilus haemolyticus.</title>
        <authorList>
            <person name="Jordan I.K."/>
            <person name="Conley A.B."/>
            <person name="Antonov I.V."/>
            <person name="Arthur R.A."/>
            <person name="Cook E.D."/>
            <person name="Cooper G.P."/>
            <person name="Jones B.L."/>
            <person name="Knipe K.M."/>
            <person name="Lee K.J."/>
            <person name="Liu X."/>
            <person name="Mitchell G.J."/>
            <person name="Pande P.R."/>
            <person name="Petit R.A."/>
            <person name="Qin S."/>
            <person name="Rajan V.N."/>
            <person name="Sarda S."/>
            <person name="Sebastian A."/>
            <person name="Tang S."/>
            <person name="Thapliyal R."/>
            <person name="Varghese N.J."/>
            <person name="Ye T."/>
            <person name="Katz L.S."/>
            <person name="Wang X."/>
            <person name="Rowe L."/>
            <person name="Frace M."/>
            <person name="Mayer L.W."/>
        </authorList>
    </citation>
    <scope>NUCLEOTIDE SEQUENCE [LARGE SCALE GENOMIC DNA]</scope>
    <source>
        <strain evidence="18 19">M19501</strain>
    </source>
</reference>
<name>F9GQA3_HAEHA</name>
<feature type="signal peptide" evidence="15">
    <location>
        <begin position="1"/>
        <end position="26"/>
    </location>
</feature>
<dbReference type="InterPro" id="IPR037066">
    <property type="entry name" value="Plug_dom_sf"/>
</dbReference>
<evidence type="ECO:0000256" key="8">
    <source>
        <dbReference type="ARBA" id="ARBA00023077"/>
    </source>
</evidence>
<dbReference type="PATRIC" id="fig|1028803.3.peg.1344"/>
<evidence type="ECO:0000256" key="14">
    <source>
        <dbReference type="RuleBase" id="RU003357"/>
    </source>
</evidence>
<dbReference type="InterPro" id="IPR012910">
    <property type="entry name" value="Plug_dom"/>
</dbReference>
<keyword evidence="7" id="KW-0677">Repeat</keyword>
<dbReference type="InterPro" id="IPR000531">
    <property type="entry name" value="Beta-barrel_TonB"/>
</dbReference>
<comment type="subcellular location">
    <subcellularLocation>
        <location evidence="1 12">Cell outer membrane</location>
        <topology evidence="1 12">Multi-pass membrane protein</topology>
    </subcellularLocation>
</comment>
<evidence type="ECO:0000256" key="13">
    <source>
        <dbReference type="PROSITE-ProRule" id="PRU10144"/>
    </source>
</evidence>
<feature type="domain" description="TonB-dependent receptor plug" evidence="17">
    <location>
        <begin position="57"/>
        <end position="156"/>
    </location>
</feature>
<comment type="caution">
    <text evidence="18">The sequence shown here is derived from an EMBL/GenBank/DDBJ whole genome shotgun (WGS) entry which is preliminary data.</text>
</comment>
<keyword evidence="6 15" id="KW-0732">Signal</keyword>
<keyword evidence="4 12" id="KW-1134">Transmembrane beta strand</keyword>
<dbReference type="Pfam" id="PF00593">
    <property type="entry name" value="TonB_dep_Rec_b-barrel"/>
    <property type="match status" value="1"/>
</dbReference>
<feature type="chain" id="PRO_5005678948" description="TonB-dependent hemoglobin/transferrin/lactoferrin family receptor" evidence="15">
    <location>
        <begin position="27"/>
        <end position="784"/>
    </location>
</feature>
<keyword evidence="9 12" id="KW-0472">Membrane</keyword>
<evidence type="ECO:0000256" key="11">
    <source>
        <dbReference type="ARBA" id="ARBA00023237"/>
    </source>
</evidence>
<accession>F9GQA3</accession>
<dbReference type="EMBL" id="AFQO01000013">
    <property type="protein sequence ID" value="EGT74799.1"/>
    <property type="molecule type" value="Genomic_DNA"/>
</dbReference>
<evidence type="ECO:0000256" key="12">
    <source>
        <dbReference type="PROSITE-ProRule" id="PRU01360"/>
    </source>
</evidence>
<evidence type="ECO:0000256" key="4">
    <source>
        <dbReference type="ARBA" id="ARBA00022452"/>
    </source>
</evidence>
<evidence type="ECO:0000256" key="15">
    <source>
        <dbReference type="SAM" id="SignalP"/>
    </source>
</evidence>
<evidence type="ECO:0000256" key="7">
    <source>
        <dbReference type="ARBA" id="ARBA00022737"/>
    </source>
</evidence>
<feature type="short sequence motif" description="TonB C-terminal box" evidence="13">
    <location>
        <begin position="767"/>
        <end position="784"/>
    </location>
</feature>
<evidence type="ECO:0000313" key="18">
    <source>
        <dbReference type="EMBL" id="EGT74799.1"/>
    </source>
</evidence>
<dbReference type="eggNOG" id="COG4771">
    <property type="taxonomic scope" value="Bacteria"/>
</dbReference>
<feature type="domain" description="TonB-dependent receptor-like beta-barrel" evidence="16">
    <location>
        <begin position="265"/>
        <end position="735"/>
    </location>
</feature>
<evidence type="ECO:0008006" key="20">
    <source>
        <dbReference type="Google" id="ProtNLM"/>
    </source>
</evidence>
<evidence type="ECO:0000256" key="10">
    <source>
        <dbReference type="ARBA" id="ARBA00023170"/>
    </source>
</evidence>
<dbReference type="RefSeq" id="WP_005632257.1">
    <property type="nucleotide sequence ID" value="NZ_AFQO01000013.1"/>
</dbReference>
<evidence type="ECO:0000256" key="3">
    <source>
        <dbReference type="ARBA" id="ARBA00022448"/>
    </source>
</evidence>
<dbReference type="InterPro" id="IPR039426">
    <property type="entry name" value="TonB-dep_rcpt-like"/>
</dbReference>
<keyword evidence="11 12" id="KW-0998">Cell outer membrane</keyword>
<keyword evidence="3 12" id="KW-0813">Transport</keyword>
<sequence length="784" mass="88562">MKQHKLTPYALLLITAGMSVTSYALAEEQLSEIKVTDEMSSTTHTQAQPAVIHKNVRAIREEMIRDTRDLVRYTTDVGISDNGRHLKGFAMRGVEGNRVGTSIDGVSIPDFEENSLYARYGNFNSSRLTIDPELVRGIDVVRGSSSFNSGSGYLGGGVNYHTLEAIDLVKPENKFGGLLKSGYSSKNREWIYTSGLGYKDGKWEAALLYSQRRGHEMKSNGKGGLDTYGNSRGIPDPSQHTNHSYLAKISYLLNDTHKFSASLNGQINKNNTDEKSYNLLESNWRETSDLGKRQMVNLAYEYFPQGGGISYFRTDYDWQKTDVGAINYKGSYERNNTTFLPDFNKKVLDNIYDRLMQTDFNRISFRLDSKEFDSDIGIHKFSLKVGTSRHNFRNINIDRHDVTTSQIDRNTIQRPIRTNHTYISLLDSITWNNTFSSDVGIRYDRYKLKPQALNARCISCTSDIDEASFNGLSGFVGLSTNLTEIWKLGYTLSSGFRVPNASEIYFTYEHPAGNWLANPNLKSEKSLTHNILLEGKGELGKLSVNLYYTKYRNFLFDETTVGTDNHTLFTQQVNKDNAHISGIEINGHLNLHQLASSIPNGFKFMGGLGYSKGKVSGETSLLSIQPLKAILGLDYEDPNGKWGIFSRLTYLSGKKGKDAKVLKDDFRCTVPVVPNPNYNEDSSWYEPETICPTYRKTYLDSIEFPYLNKRAMIFDLYGYLNVTKDITLRAGVYNVFNRRYHTWDSLRGIPLVGATTNTVDSQGKGLQRFYAPGRNFAASVEIRF</sequence>
<evidence type="ECO:0000256" key="5">
    <source>
        <dbReference type="ARBA" id="ARBA00022692"/>
    </source>
</evidence>
<dbReference type="Pfam" id="PF07715">
    <property type="entry name" value="Plug"/>
    <property type="match status" value="1"/>
</dbReference>
<protein>
    <recommendedName>
        <fullName evidence="20">TonB-dependent hemoglobin/transferrin/lactoferrin family receptor</fullName>
    </recommendedName>
</protein>
<dbReference type="GO" id="GO:0009279">
    <property type="term" value="C:cell outer membrane"/>
    <property type="evidence" value="ECO:0007669"/>
    <property type="project" value="UniProtKB-SubCell"/>
</dbReference>
<organism evidence="18 19">
    <name type="scientific">Haemophilus haemolyticus M19501</name>
    <dbReference type="NCBI Taxonomy" id="1028803"/>
    <lineage>
        <taxon>Bacteria</taxon>
        <taxon>Pseudomonadati</taxon>
        <taxon>Pseudomonadota</taxon>
        <taxon>Gammaproteobacteria</taxon>
        <taxon>Pasteurellales</taxon>
        <taxon>Pasteurellaceae</taxon>
        <taxon>Haemophilus</taxon>
    </lineage>
</organism>
<proteinExistence type="inferred from homology"/>
<evidence type="ECO:0000256" key="2">
    <source>
        <dbReference type="ARBA" id="ARBA00008143"/>
    </source>
</evidence>
<evidence type="ECO:0000313" key="19">
    <source>
        <dbReference type="Proteomes" id="UP000003258"/>
    </source>
</evidence>
<keyword evidence="10" id="KW-0675">Receptor</keyword>
<dbReference type="NCBIfam" id="TIGR01786">
    <property type="entry name" value="TonB-hemlactrns"/>
    <property type="match status" value="1"/>
</dbReference>
<evidence type="ECO:0000259" key="16">
    <source>
        <dbReference type="Pfam" id="PF00593"/>
    </source>
</evidence>
<dbReference type="Gene3D" id="2.170.130.10">
    <property type="entry name" value="TonB-dependent receptor, plug domain"/>
    <property type="match status" value="1"/>
</dbReference>
<dbReference type="PROSITE" id="PS52016">
    <property type="entry name" value="TONB_DEPENDENT_REC_3"/>
    <property type="match status" value="1"/>
</dbReference>
<dbReference type="PANTHER" id="PTHR30069">
    <property type="entry name" value="TONB-DEPENDENT OUTER MEMBRANE RECEPTOR"/>
    <property type="match status" value="1"/>
</dbReference>
<keyword evidence="5 12" id="KW-0812">Transmembrane</keyword>
<dbReference type="PROSITE" id="PS01156">
    <property type="entry name" value="TONB_DEPENDENT_REC_2"/>
    <property type="match status" value="1"/>
</dbReference>
<dbReference type="CDD" id="cd01347">
    <property type="entry name" value="ligand_gated_channel"/>
    <property type="match status" value="1"/>
</dbReference>
<dbReference type="AlphaFoldDB" id="F9GQA3"/>
<dbReference type="SUPFAM" id="SSF56935">
    <property type="entry name" value="Porins"/>
    <property type="match status" value="1"/>
</dbReference>
<dbReference type="PANTHER" id="PTHR30069:SF29">
    <property type="entry name" value="HEMOGLOBIN AND HEMOGLOBIN-HAPTOGLOBIN-BINDING PROTEIN 1-RELATED"/>
    <property type="match status" value="1"/>
</dbReference>
<dbReference type="InterPro" id="IPR036942">
    <property type="entry name" value="Beta-barrel_TonB_sf"/>
</dbReference>
<evidence type="ECO:0000259" key="17">
    <source>
        <dbReference type="Pfam" id="PF07715"/>
    </source>
</evidence>
<dbReference type="InterPro" id="IPR010949">
    <property type="entry name" value="TonB_Hb/transfer/lactofer_rcpt"/>
</dbReference>
<gene>
    <name evidence="18" type="ORF">GG9_1283</name>
</gene>
<evidence type="ECO:0000256" key="6">
    <source>
        <dbReference type="ARBA" id="ARBA00022729"/>
    </source>
</evidence>
<dbReference type="GO" id="GO:0015344">
    <property type="term" value="F:siderophore uptake transmembrane transporter activity"/>
    <property type="evidence" value="ECO:0007669"/>
    <property type="project" value="TreeGrafter"/>
</dbReference>
<dbReference type="GO" id="GO:0044718">
    <property type="term" value="P:siderophore transmembrane transport"/>
    <property type="evidence" value="ECO:0007669"/>
    <property type="project" value="TreeGrafter"/>
</dbReference>
<evidence type="ECO:0000256" key="1">
    <source>
        <dbReference type="ARBA" id="ARBA00004571"/>
    </source>
</evidence>
<dbReference type="InterPro" id="IPR010917">
    <property type="entry name" value="TonB_rcpt_CS"/>
</dbReference>
<dbReference type="Proteomes" id="UP000003258">
    <property type="component" value="Unassembled WGS sequence"/>
</dbReference>
<dbReference type="Gene3D" id="2.40.170.20">
    <property type="entry name" value="TonB-dependent receptor, beta-barrel domain"/>
    <property type="match status" value="1"/>
</dbReference>